<feature type="domain" description="FAD-binding" evidence="6">
    <location>
        <begin position="8"/>
        <end position="335"/>
    </location>
</feature>
<keyword evidence="8" id="KW-1185">Reference proteome</keyword>
<dbReference type="AlphaFoldDB" id="A0A942DUR3"/>
<dbReference type="PANTHER" id="PTHR13789">
    <property type="entry name" value="MONOOXYGENASE"/>
    <property type="match status" value="1"/>
</dbReference>
<name>A0A942DUR3_9HYPH</name>
<dbReference type="GO" id="GO:0071949">
    <property type="term" value="F:FAD binding"/>
    <property type="evidence" value="ECO:0007669"/>
    <property type="project" value="InterPro"/>
</dbReference>
<dbReference type="PRINTS" id="PR00420">
    <property type="entry name" value="RNGMNOXGNASE"/>
</dbReference>
<dbReference type="InterPro" id="IPR036188">
    <property type="entry name" value="FAD/NAD-bd_sf"/>
</dbReference>
<dbReference type="Proteomes" id="UP000680348">
    <property type="component" value="Unassembled WGS sequence"/>
</dbReference>
<dbReference type="PANTHER" id="PTHR13789:SF318">
    <property type="entry name" value="GERANYLGERANYL DIPHOSPHATE REDUCTASE"/>
    <property type="match status" value="1"/>
</dbReference>
<reference evidence="7" key="1">
    <citation type="submission" date="2021-04" db="EMBL/GenBank/DDBJ databases">
        <title>Pseudaminobacter soli sp. nov., isolated from paddy soil contaminated by heavy metals.</title>
        <authorList>
            <person name="Zhang K."/>
        </authorList>
    </citation>
    <scope>NUCLEOTIDE SEQUENCE</scope>
    <source>
        <strain evidence="7">19-2017</strain>
    </source>
</reference>
<dbReference type="GO" id="GO:0004497">
    <property type="term" value="F:monooxygenase activity"/>
    <property type="evidence" value="ECO:0007669"/>
    <property type="project" value="UniProtKB-KW"/>
</dbReference>
<comment type="caution">
    <text evidence="7">The sequence shown here is derived from an EMBL/GenBank/DDBJ whole genome shotgun (WGS) entry which is preliminary data.</text>
</comment>
<evidence type="ECO:0000313" key="8">
    <source>
        <dbReference type="Proteomes" id="UP000680348"/>
    </source>
</evidence>
<dbReference type="Pfam" id="PF01494">
    <property type="entry name" value="FAD_binding_3"/>
    <property type="match status" value="1"/>
</dbReference>
<sequence>MIKRQPREILVAGAGIAGLTAAIALADRGFPVRIFERAPELQEIGAGLQLSPNATRLLARLGVLDLLRESAVAPPAIVLRDARTLKALARVPLGAEAERRWAAPYLVVHRADLQAALLEAAQNCPCISLITGATVREVDLETSRVSVTVEIGGQVETFAGALLVGADGVWSELRTKGGLGSVARFSGQMAWRRTLPAGSPEVSWFPRDLSVNAFLHPGFHLVAYPLRGGSDINLVAFTKANGRVDESWSAEADPLSLRNALASTAPELALLAEDGTVWTPWPVCTVDSSTRWIRDRLVLIGDAAHALTPFAAQGAAMAIEDAVTLADVIGEVVGAANDAEVPNGLSISDTTRLHQALLAWETSRRTRIAAVRKRGAFNEFVWHASGPVALARNLVLRARPSQSLAADMDWLYGWEPGTSG</sequence>
<proteinExistence type="predicted"/>
<evidence type="ECO:0000256" key="1">
    <source>
        <dbReference type="ARBA" id="ARBA00001974"/>
    </source>
</evidence>
<evidence type="ECO:0000313" key="7">
    <source>
        <dbReference type="EMBL" id="MBS3647409.1"/>
    </source>
</evidence>
<comment type="cofactor">
    <cofactor evidence="1">
        <name>FAD</name>
        <dbReference type="ChEBI" id="CHEBI:57692"/>
    </cofactor>
</comment>
<dbReference type="Gene3D" id="3.50.50.60">
    <property type="entry name" value="FAD/NAD(P)-binding domain"/>
    <property type="match status" value="1"/>
</dbReference>
<organism evidence="7 8">
    <name type="scientific">Pseudaminobacter soli</name>
    <name type="common">ex Zhang et al. 2022</name>
    <dbReference type="NCBI Taxonomy" id="2831468"/>
    <lineage>
        <taxon>Bacteria</taxon>
        <taxon>Pseudomonadati</taxon>
        <taxon>Pseudomonadota</taxon>
        <taxon>Alphaproteobacteria</taxon>
        <taxon>Hyphomicrobiales</taxon>
        <taxon>Phyllobacteriaceae</taxon>
        <taxon>Pseudaminobacter</taxon>
    </lineage>
</organism>
<evidence type="ECO:0000256" key="5">
    <source>
        <dbReference type="ARBA" id="ARBA00023033"/>
    </source>
</evidence>
<keyword evidence="2" id="KW-0285">Flavoprotein</keyword>
<keyword evidence="5 7" id="KW-0503">Monooxygenase</keyword>
<dbReference type="InterPro" id="IPR002938">
    <property type="entry name" value="FAD-bd"/>
</dbReference>
<evidence type="ECO:0000256" key="2">
    <source>
        <dbReference type="ARBA" id="ARBA00022630"/>
    </source>
</evidence>
<dbReference type="SUPFAM" id="SSF54373">
    <property type="entry name" value="FAD-linked reductases, C-terminal domain"/>
    <property type="match status" value="1"/>
</dbReference>
<evidence type="ECO:0000259" key="6">
    <source>
        <dbReference type="Pfam" id="PF01494"/>
    </source>
</evidence>
<protein>
    <submittedName>
        <fullName evidence="7">FAD-dependent monooxygenase</fullName>
    </submittedName>
</protein>
<keyword evidence="3" id="KW-0274">FAD</keyword>
<dbReference type="EMBL" id="JAGWCR010000001">
    <property type="protein sequence ID" value="MBS3647409.1"/>
    <property type="molecule type" value="Genomic_DNA"/>
</dbReference>
<dbReference type="RefSeq" id="WP_188252948.1">
    <property type="nucleotide sequence ID" value="NZ_JABVCF010000001.1"/>
</dbReference>
<evidence type="ECO:0000256" key="4">
    <source>
        <dbReference type="ARBA" id="ARBA00023002"/>
    </source>
</evidence>
<dbReference type="SUPFAM" id="SSF51905">
    <property type="entry name" value="FAD/NAD(P)-binding domain"/>
    <property type="match status" value="1"/>
</dbReference>
<accession>A0A942DUR3</accession>
<evidence type="ECO:0000256" key="3">
    <source>
        <dbReference type="ARBA" id="ARBA00022827"/>
    </source>
</evidence>
<gene>
    <name evidence="7" type="ORF">KEU06_02060</name>
</gene>
<keyword evidence="4" id="KW-0560">Oxidoreductase</keyword>
<dbReference type="InterPro" id="IPR050493">
    <property type="entry name" value="FAD-dep_Monooxygenase_BioMet"/>
</dbReference>